<keyword evidence="3" id="KW-1185">Reference proteome</keyword>
<evidence type="ECO:0000313" key="3">
    <source>
        <dbReference type="Proteomes" id="UP000278807"/>
    </source>
</evidence>
<evidence type="ECO:0000313" key="2">
    <source>
        <dbReference type="EMBL" id="VDO10458.1"/>
    </source>
</evidence>
<accession>A0A0R3TUK5</accession>
<organism evidence="4">
    <name type="scientific">Rodentolepis nana</name>
    <name type="common">Dwarf tapeworm</name>
    <name type="synonym">Hymenolepis nana</name>
    <dbReference type="NCBI Taxonomy" id="102285"/>
    <lineage>
        <taxon>Eukaryota</taxon>
        <taxon>Metazoa</taxon>
        <taxon>Spiralia</taxon>
        <taxon>Lophotrochozoa</taxon>
        <taxon>Platyhelminthes</taxon>
        <taxon>Cestoda</taxon>
        <taxon>Eucestoda</taxon>
        <taxon>Cyclophyllidea</taxon>
        <taxon>Hymenolepididae</taxon>
        <taxon>Rodentolepis</taxon>
    </lineage>
</organism>
<dbReference type="AlphaFoldDB" id="A0A0R3TUK5"/>
<evidence type="ECO:0000256" key="1">
    <source>
        <dbReference type="SAM" id="MobiDB-lite"/>
    </source>
</evidence>
<protein>
    <submittedName>
        <fullName evidence="2 4">Uncharacterized protein</fullName>
    </submittedName>
</protein>
<name>A0A0R3TUK5_RODNA</name>
<reference evidence="4" key="1">
    <citation type="submission" date="2017-02" db="UniProtKB">
        <authorList>
            <consortium name="WormBaseParasite"/>
        </authorList>
    </citation>
    <scope>IDENTIFICATION</scope>
</reference>
<dbReference type="WBParaSite" id="HNAJ_0001144901-mRNA-1">
    <property type="protein sequence ID" value="HNAJ_0001144901-mRNA-1"/>
    <property type="gene ID" value="HNAJ_0001144901"/>
</dbReference>
<evidence type="ECO:0000313" key="4">
    <source>
        <dbReference type="WBParaSite" id="HNAJ_0001144901-mRNA-1"/>
    </source>
</evidence>
<dbReference type="Proteomes" id="UP000278807">
    <property type="component" value="Unassembled WGS sequence"/>
</dbReference>
<feature type="region of interest" description="Disordered" evidence="1">
    <location>
        <begin position="1"/>
        <end position="33"/>
    </location>
</feature>
<dbReference type="OrthoDB" id="6261199at2759"/>
<reference evidence="2 3" key="2">
    <citation type="submission" date="2018-11" db="EMBL/GenBank/DDBJ databases">
        <authorList>
            <consortium name="Pathogen Informatics"/>
        </authorList>
    </citation>
    <scope>NUCLEOTIDE SEQUENCE [LARGE SCALE GENOMIC DNA]</scope>
</reference>
<feature type="compositionally biased region" description="Acidic residues" evidence="1">
    <location>
        <begin position="97"/>
        <end position="110"/>
    </location>
</feature>
<sequence length="127" mass="14178">MTTQSEAIEINQISPNSSLQSTKKSPAPPHSQNFQCGCKRRGFFIRPSQLCLVHGDSSARHPASAVRAVKIIPLFGNSEGEEENDAVLFTDAPRVEEEIEEEEEEEEEGDSRDIGKGRGEWFFIDEL</sequence>
<feature type="region of interest" description="Disordered" evidence="1">
    <location>
        <begin position="97"/>
        <end position="119"/>
    </location>
</feature>
<proteinExistence type="predicted"/>
<dbReference type="EMBL" id="UZAE01013578">
    <property type="protein sequence ID" value="VDO10458.1"/>
    <property type="molecule type" value="Genomic_DNA"/>
</dbReference>
<gene>
    <name evidence="2" type="ORF">HNAJ_LOCUS11439</name>
</gene>